<dbReference type="OrthoDB" id="3400076at2"/>
<sequence length="408" mass="45670">MPVHITDAAPASVPPEPTARPSGAPGLTPALARLAYTWNNTPRPVWRAARRLTDTLTSSVPVVLSHAEGDGPGIAYAGLPIGQTNILQLMEHQRAQLGWKTAGRDTGSTGWRDIAAGRWPDADLVVIGAEEQRMSTLPSLGGLTAPFRIHLVVDIPDGEEELQQRISRRERWQFRRNQREHDWRLEEDSSPGALDFFYHRMHVPTMGHRHGDRSRTERLAVARHAILPRGTLFFVADRAGTRVAGVLCQWSADRRTLTTRLLGVLDGRDEHYRSGAFKAVYHLLLLWACAHGVPRVDFFGTEAFVSKGIFQWKRKFAPRLELPPNHFSTKRMRIYVRRDTPAVRDFLVANPLLRIDDRQTLTPVYFTDARRPPRLDVSARCPGVPEPEIVDLDAFLGSCPTPPGSTAP</sequence>
<gene>
    <name evidence="2" type="ORF">FED44_23000</name>
</gene>
<evidence type="ECO:0000256" key="1">
    <source>
        <dbReference type="SAM" id="MobiDB-lite"/>
    </source>
</evidence>
<feature type="region of interest" description="Disordered" evidence="1">
    <location>
        <begin position="1"/>
        <end position="26"/>
    </location>
</feature>
<organism evidence="2 3">
    <name type="scientific">Microbispora triticiradicis</name>
    <dbReference type="NCBI Taxonomy" id="2200763"/>
    <lineage>
        <taxon>Bacteria</taxon>
        <taxon>Bacillati</taxon>
        <taxon>Actinomycetota</taxon>
        <taxon>Actinomycetes</taxon>
        <taxon>Streptosporangiales</taxon>
        <taxon>Streptosporangiaceae</taxon>
        <taxon>Microbispora</taxon>
    </lineage>
</organism>
<dbReference type="Proteomes" id="UP000309033">
    <property type="component" value="Unassembled WGS sequence"/>
</dbReference>
<evidence type="ECO:0000313" key="3">
    <source>
        <dbReference type="Proteomes" id="UP000309033"/>
    </source>
</evidence>
<dbReference type="AlphaFoldDB" id="A0A5R8YSX9"/>
<name>A0A5R8YSX9_9ACTN</name>
<evidence type="ECO:0000313" key="2">
    <source>
        <dbReference type="EMBL" id="TLP56205.1"/>
    </source>
</evidence>
<dbReference type="InterPro" id="IPR016181">
    <property type="entry name" value="Acyl_CoA_acyltransferase"/>
</dbReference>
<dbReference type="Gene3D" id="3.40.630.30">
    <property type="match status" value="1"/>
</dbReference>
<keyword evidence="3" id="KW-1185">Reference proteome</keyword>
<dbReference type="SUPFAM" id="SSF55729">
    <property type="entry name" value="Acyl-CoA N-acyltransferases (Nat)"/>
    <property type="match status" value="1"/>
</dbReference>
<protein>
    <submittedName>
        <fullName evidence="2">Uncharacterized protein</fullName>
    </submittedName>
</protein>
<accession>A0A5R8YSX9</accession>
<comment type="caution">
    <text evidence="2">The sequence shown here is derived from an EMBL/GenBank/DDBJ whole genome shotgun (WGS) entry which is preliminary data.</text>
</comment>
<reference evidence="2" key="1">
    <citation type="submission" date="2019-05" db="EMBL/GenBank/DDBJ databases">
        <title>Isolation, diversity and antifungal activity of Actinobacteria from wheat.</title>
        <authorList>
            <person name="Yu B."/>
        </authorList>
    </citation>
    <scope>NUCLEOTIDE SEQUENCE [LARGE SCALE GENOMIC DNA]</scope>
    <source>
        <strain evidence="2">NEAU-HEGS1-5</strain>
    </source>
</reference>
<proteinExistence type="predicted"/>
<dbReference type="EMBL" id="VANP01000009">
    <property type="protein sequence ID" value="TLP56205.1"/>
    <property type="molecule type" value="Genomic_DNA"/>
</dbReference>